<reference evidence="1 2" key="1">
    <citation type="submission" date="2019-09" db="EMBL/GenBank/DDBJ databases">
        <authorList>
            <person name="Ou C."/>
        </authorList>
    </citation>
    <scope>NUCLEOTIDE SEQUENCE [LARGE SCALE GENOMIC DNA]</scope>
    <source>
        <strain evidence="1">S2</strain>
        <tissue evidence="1">Leaf</tissue>
    </source>
</reference>
<organism evidence="1 2">
    <name type="scientific">Pyrus ussuriensis x Pyrus communis</name>
    <dbReference type="NCBI Taxonomy" id="2448454"/>
    <lineage>
        <taxon>Eukaryota</taxon>
        <taxon>Viridiplantae</taxon>
        <taxon>Streptophyta</taxon>
        <taxon>Embryophyta</taxon>
        <taxon>Tracheophyta</taxon>
        <taxon>Spermatophyta</taxon>
        <taxon>Magnoliopsida</taxon>
        <taxon>eudicotyledons</taxon>
        <taxon>Gunneridae</taxon>
        <taxon>Pentapetalae</taxon>
        <taxon>rosids</taxon>
        <taxon>fabids</taxon>
        <taxon>Rosales</taxon>
        <taxon>Rosaceae</taxon>
        <taxon>Amygdaloideae</taxon>
        <taxon>Maleae</taxon>
        <taxon>Pyrus</taxon>
    </lineage>
</organism>
<keyword evidence="2" id="KW-1185">Reference proteome</keyword>
<evidence type="ECO:0000313" key="1">
    <source>
        <dbReference type="EMBL" id="KAB2608908.1"/>
    </source>
</evidence>
<name>A0A5N5G0I2_9ROSA</name>
<evidence type="ECO:0000313" key="2">
    <source>
        <dbReference type="Proteomes" id="UP000327157"/>
    </source>
</evidence>
<dbReference type="OrthoDB" id="1187764at2759"/>
<dbReference type="EMBL" id="SMOL01000553">
    <property type="protein sequence ID" value="KAB2608908.1"/>
    <property type="molecule type" value="Genomic_DNA"/>
</dbReference>
<protein>
    <submittedName>
        <fullName evidence="1">Uncharacterized protein</fullName>
    </submittedName>
</protein>
<accession>A0A5N5G0I2</accession>
<reference evidence="1 2" key="3">
    <citation type="submission" date="2019-11" db="EMBL/GenBank/DDBJ databases">
        <title>A de novo genome assembly of a pear dwarfing rootstock.</title>
        <authorList>
            <person name="Wang F."/>
            <person name="Wang J."/>
            <person name="Li S."/>
            <person name="Zhang Y."/>
            <person name="Fang M."/>
            <person name="Ma L."/>
            <person name="Zhao Y."/>
            <person name="Jiang S."/>
        </authorList>
    </citation>
    <scope>NUCLEOTIDE SEQUENCE [LARGE SCALE GENOMIC DNA]</scope>
    <source>
        <strain evidence="1">S2</strain>
        <tissue evidence="1">Leaf</tissue>
    </source>
</reference>
<gene>
    <name evidence="1" type="ORF">D8674_012076</name>
</gene>
<comment type="caution">
    <text evidence="1">The sequence shown here is derived from an EMBL/GenBank/DDBJ whole genome shotgun (WGS) entry which is preliminary data.</text>
</comment>
<dbReference type="Proteomes" id="UP000327157">
    <property type="component" value="Chromosome 14"/>
</dbReference>
<dbReference type="AlphaFoldDB" id="A0A5N5G0I2"/>
<sequence>MAESRIGLTMWSSVANRNSGTEFGDMWFIGCRFRLRSAFDPYSVACEAFSEHCGNLIPVGGVVSKKI</sequence>
<proteinExistence type="predicted"/>
<reference evidence="2" key="2">
    <citation type="submission" date="2019-10" db="EMBL/GenBank/DDBJ databases">
        <title>A de novo genome assembly of a pear dwarfing rootstock.</title>
        <authorList>
            <person name="Wang F."/>
            <person name="Wang J."/>
            <person name="Li S."/>
            <person name="Zhang Y."/>
            <person name="Fang M."/>
            <person name="Ma L."/>
            <person name="Zhao Y."/>
            <person name="Jiang S."/>
        </authorList>
    </citation>
    <scope>NUCLEOTIDE SEQUENCE [LARGE SCALE GENOMIC DNA]</scope>
</reference>